<sequence length="103" mass="11845">MRLIRQIINIIQSIEYQIVSATDPTVQLQALIIINIDGLQCGSVFEVMQQRIQIITITNDTTLPRMQTPTPIHLPQKRSVTDPINIYEQKGVQMNYIWGLQLK</sequence>
<evidence type="ECO:0000313" key="2">
    <source>
        <dbReference type="EMBL" id="CAL6017492.1"/>
    </source>
</evidence>
<evidence type="ECO:0000313" key="1">
    <source>
        <dbReference type="EMBL" id="CAI9940403.1"/>
    </source>
</evidence>
<reference evidence="1" key="1">
    <citation type="submission" date="2023-06" db="EMBL/GenBank/DDBJ databases">
        <authorList>
            <person name="Kurt Z."/>
        </authorList>
    </citation>
    <scope>NUCLEOTIDE SEQUENCE</scope>
</reference>
<comment type="caution">
    <text evidence="1">The sequence shown here is derived from an EMBL/GenBank/DDBJ whole genome shotgun (WGS) entry which is preliminary data.</text>
</comment>
<evidence type="ECO:0000313" key="3">
    <source>
        <dbReference type="Proteomes" id="UP001642409"/>
    </source>
</evidence>
<reference evidence="2 3" key="2">
    <citation type="submission" date="2024-07" db="EMBL/GenBank/DDBJ databases">
        <authorList>
            <person name="Akdeniz Z."/>
        </authorList>
    </citation>
    <scope>NUCLEOTIDE SEQUENCE [LARGE SCALE GENOMIC DNA]</scope>
</reference>
<organism evidence="1">
    <name type="scientific">Hexamita inflata</name>
    <dbReference type="NCBI Taxonomy" id="28002"/>
    <lineage>
        <taxon>Eukaryota</taxon>
        <taxon>Metamonada</taxon>
        <taxon>Diplomonadida</taxon>
        <taxon>Hexamitidae</taxon>
        <taxon>Hexamitinae</taxon>
        <taxon>Hexamita</taxon>
    </lineage>
</organism>
<proteinExistence type="predicted"/>
<dbReference type="EMBL" id="CATOUU010000675">
    <property type="protein sequence ID" value="CAI9940403.1"/>
    <property type="molecule type" value="Genomic_DNA"/>
</dbReference>
<protein>
    <submittedName>
        <fullName evidence="2">Hypothetical_protein</fullName>
    </submittedName>
</protein>
<name>A0AA86PKZ6_9EUKA</name>
<gene>
    <name evidence="2" type="ORF">HINF_LOCUS26018</name>
    <name evidence="1" type="ORF">HINF_LOCUS28048</name>
</gene>
<accession>A0AA86PKZ6</accession>
<keyword evidence="3" id="KW-1185">Reference proteome</keyword>
<dbReference type="EMBL" id="CAXDID020000078">
    <property type="protein sequence ID" value="CAL6017492.1"/>
    <property type="molecule type" value="Genomic_DNA"/>
</dbReference>
<dbReference type="Proteomes" id="UP001642409">
    <property type="component" value="Unassembled WGS sequence"/>
</dbReference>
<dbReference type="AlphaFoldDB" id="A0AA86PKZ6"/>